<reference evidence="4" key="1">
    <citation type="journal article" date="2019" name="Int. J. Syst. Evol. Microbiol.">
        <title>The Global Catalogue of Microorganisms (GCM) 10K type strain sequencing project: providing services to taxonomists for standard genome sequencing and annotation.</title>
        <authorList>
            <consortium name="The Broad Institute Genomics Platform"/>
            <consortium name="The Broad Institute Genome Sequencing Center for Infectious Disease"/>
            <person name="Wu L."/>
            <person name="Ma J."/>
        </authorList>
    </citation>
    <scope>NUCLEOTIDE SEQUENCE [LARGE SCALE GENOMIC DNA]</scope>
    <source>
        <strain evidence="4">NBRC 108728</strain>
    </source>
</reference>
<dbReference type="PANTHER" id="PTHR43685:SF2">
    <property type="entry name" value="GLYCOSYLTRANSFERASE 2-LIKE DOMAIN-CONTAINING PROTEIN"/>
    <property type="match status" value="1"/>
</dbReference>
<feature type="region of interest" description="Disordered" evidence="1">
    <location>
        <begin position="240"/>
        <end position="277"/>
    </location>
</feature>
<dbReference type="SUPFAM" id="SSF53448">
    <property type="entry name" value="Nucleotide-diphospho-sugar transferases"/>
    <property type="match status" value="1"/>
</dbReference>
<evidence type="ECO:0000259" key="2">
    <source>
        <dbReference type="Pfam" id="PF00535"/>
    </source>
</evidence>
<dbReference type="RefSeq" id="WP_286344769.1">
    <property type="nucleotide sequence ID" value="NZ_AP027732.1"/>
</dbReference>
<feature type="domain" description="Glycosyltransferase 2-like" evidence="2">
    <location>
        <begin position="77"/>
        <end position="196"/>
    </location>
</feature>
<name>A0ABN6Y4Y2_9MICO</name>
<dbReference type="InterPro" id="IPR050834">
    <property type="entry name" value="Glycosyltransf_2"/>
</dbReference>
<dbReference type="InterPro" id="IPR001173">
    <property type="entry name" value="Glyco_trans_2-like"/>
</dbReference>
<dbReference type="EMBL" id="AP027732">
    <property type="protein sequence ID" value="BDZ52134.1"/>
    <property type="molecule type" value="Genomic_DNA"/>
</dbReference>
<dbReference type="InterPro" id="IPR029044">
    <property type="entry name" value="Nucleotide-diphossugar_trans"/>
</dbReference>
<accession>A0ABN6Y4Y2</accession>
<organism evidence="3 4">
    <name type="scientific">Frondihabitans sucicola</name>
    <dbReference type="NCBI Taxonomy" id="1268041"/>
    <lineage>
        <taxon>Bacteria</taxon>
        <taxon>Bacillati</taxon>
        <taxon>Actinomycetota</taxon>
        <taxon>Actinomycetes</taxon>
        <taxon>Micrococcales</taxon>
        <taxon>Microbacteriaceae</taxon>
        <taxon>Frondihabitans</taxon>
    </lineage>
</organism>
<gene>
    <name evidence="3" type="ORF">GCM10025867_43750</name>
</gene>
<dbReference type="Proteomes" id="UP001321486">
    <property type="component" value="Chromosome"/>
</dbReference>
<evidence type="ECO:0000313" key="4">
    <source>
        <dbReference type="Proteomes" id="UP001321486"/>
    </source>
</evidence>
<proteinExistence type="predicted"/>
<evidence type="ECO:0000313" key="3">
    <source>
        <dbReference type="EMBL" id="BDZ52134.1"/>
    </source>
</evidence>
<sequence>MRLGHAVRVEDSGTTLIGGSPTRVLYLKPAAGRLLADRTLTVQDPATRALADRLLDAAMAEPIVSTLTPPPVHEVTFVIPVYGRPDALDRLLASLPTGSRALVVDDVSPDREAIVAVAERHGAEFLPLDVNGGPARARNVGLGHVTTAFAAFADTDLVLDDQTVPTMLAHFADPRVALVAPRVHGLRDDTGLNWVGRYEQARSSLDLGEHPALVRQRSPVSWVPAAFLIGRTTALGAGFSAEMREGKTSTSSGGSPMPDGASATNPRRPCGTSTGSA</sequence>
<dbReference type="Pfam" id="PF00535">
    <property type="entry name" value="Glycos_transf_2"/>
    <property type="match status" value="1"/>
</dbReference>
<dbReference type="PANTHER" id="PTHR43685">
    <property type="entry name" value="GLYCOSYLTRANSFERASE"/>
    <property type="match status" value="1"/>
</dbReference>
<protein>
    <recommendedName>
        <fullName evidence="2">Glycosyltransferase 2-like domain-containing protein</fullName>
    </recommendedName>
</protein>
<evidence type="ECO:0000256" key="1">
    <source>
        <dbReference type="SAM" id="MobiDB-lite"/>
    </source>
</evidence>
<keyword evidence="4" id="KW-1185">Reference proteome</keyword>
<dbReference type="Gene3D" id="3.90.550.10">
    <property type="entry name" value="Spore Coat Polysaccharide Biosynthesis Protein SpsA, Chain A"/>
    <property type="match status" value="1"/>
</dbReference>